<keyword evidence="4" id="KW-1185">Reference proteome</keyword>
<dbReference type="InterPro" id="IPR051043">
    <property type="entry name" value="Sulfatase_Mod_Factor_Kinase"/>
</dbReference>
<dbReference type="InterPro" id="IPR016187">
    <property type="entry name" value="CTDL_fold"/>
</dbReference>
<dbReference type="SUPFAM" id="SSF56436">
    <property type="entry name" value="C-type lectin-like"/>
    <property type="match status" value="1"/>
</dbReference>
<evidence type="ECO:0000259" key="2">
    <source>
        <dbReference type="Pfam" id="PF03781"/>
    </source>
</evidence>
<evidence type="ECO:0000313" key="3">
    <source>
        <dbReference type="EMBL" id="QNM05300.1"/>
    </source>
</evidence>
<feature type="domain" description="Sulfatase-modifying factor enzyme-like" evidence="2">
    <location>
        <begin position="98"/>
        <end position="158"/>
    </location>
</feature>
<organism evidence="3 4">
    <name type="scientific">Qiania dongpingensis</name>
    <dbReference type="NCBI Taxonomy" id="2763669"/>
    <lineage>
        <taxon>Bacteria</taxon>
        <taxon>Bacillati</taxon>
        <taxon>Bacillota</taxon>
        <taxon>Clostridia</taxon>
        <taxon>Lachnospirales</taxon>
        <taxon>Lachnospiraceae</taxon>
        <taxon>Qiania</taxon>
    </lineage>
</organism>
<reference evidence="3 4" key="1">
    <citation type="submission" date="2020-08" db="EMBL/GenBank/DDBJ databases">
        <authorList>
            <person name="Liu C."/>
            <person name="Sun Q."/>
        </authorList>
    </citation>
    <scope>NUCLEOTIDE SEQUENCE [LARGE SCALE GENOMIC DNA]</scope>
    <source>
        <strain evidence="3 4">NSJ-38</strain>
    </source>
</reference>
<dbReference type="RefSeq" id="WP_249302183.1">
    <property type="nucleotide sequence ID" value="NZ_CP060634.1"/>
</dbReference>
<sequence length="172" mass="19018">MKRLLTLALSLLLVFMLAACGQAETDHTENTLAEIPEQFILIEGGAFLMGSPESEAWRGEDEAQHEVAVSDFYICRYELTQAEYEEVTGSNPSSFTGEYRETTVEIGSFFPNKFGLYDMHGNVSEWVWDYYGAYEPGEQTDPTGPAEESLRIYRGGGSSDTIFSAAAGPVLK</sequence>
<feature type="chain" id="PRO_5029011972" evidence="1">
    <location>
        <begin position="24"/>
        <end position="172"/>
    </location>
</feature>
<feature type="domain" description="Sulfatase-modifying factor enzyme-like" evidence="2">
    <location>
        <begin position="37"/>
        <end position="90"/>
    </location>
</feature>
<dbReference type="PANTHER" id="PTHR23150:SF19">
    <property type="entry name" value="FORMYLGLYCINE-GENERATING ENZYME"/>
    <property type="match status" value="1"/>
</dbReference>
<dbReference type="PROSITE" id="PS51257">
    <property type="entry name" value="PROKAR_LIPOPROTEIN"/>
    <property type="match status" value="1"/>
</dbReference>
<dbReference type="Gene3D" id="3.90.1580.10">
    <property type="entry name" value="paralog of FGE (formylglycine-generating enzyme)"/>
    <property type="match status" value="2"/>
</dbReference>
<feature type="signal peptide" evidence="1">
    <location>
        <begin position="1"/>
        <end position="23"/>
    </location>
</feature>
<dbReference type="Proteomes" id="UP000515823">
    <property type="component" value="Chromosome"/>
</dbReference>
<dbReference type="InterPro" id="IPR005532">
    <property type="entry name" value="SUMF_dom"/>
</dbReference>
<dbReference type="PANTHER" id="PTHR23150">
    <property type="entry name" value="SULFATASE MODIFYING FACTOR 1, 2"/>
    <property type="match status" value="1"/>
</dbReference>
<dbReference type="InterPro" id="IPR042095">
    <property type="entry name" value="SUMF_sf"/>
</dbReference>
<dbReference type="EMBL" id="CP060634">
    <property type="protein sequence ID" value="QNM05300.1"/>
    <property type="molecule type" value="Genomic_DNA"/>
</dbReference>
<evidence type="ECO:0000313" key="4">
    <source>
        <dbReference type="Proteomes" id="UP000515823"/>
    </source>
</evidence>
<dbReference type="Pfam" id="PF03781">
    <property type="entry name" value="FGE-sulfatase"/>
    <property type="match status" value="2"/>
</dbReference>
<dbReference type="KEGG" id="qdo:H9Q78_12790"/>
<evidence type="ECO:0000256" key="1">
    <source>
        <dbReference type="SAM" id="SignalP"/>
    </source>
</evidence>
<protein>
    <submittedName>
        <fullName evidence="3">SUMF1/EgtB/PvdO family nonheme iron enzyme</fullName>
    </submittedName>
</protein>
<keyword evidence="1" id="KW-0732">Signal</keyword>
<name>A0A7G9G3B8_9FIRM</name>
<gene>
    <name evidence="3" type="ORF">H9Q78_12790</name>
</gene>
<dbReference type="AlphaFoldDB" id="A0A7G9G3B8"/>
<dbReference type="GO" id="GO:0120147">
    <property type="term" value="F:formylglycine-generating oxidase activity"/>
    <property type="evidence" value="ECO:0007669"/>
    <property type="project" value="TreeGrafter"/>
</dbReference>
<accession>A0A7G9G3B8</accession>
<proteinExistence type="predicted"/>